<evidence type="ECO:0000256" key="1">
    <source>
        <dbReference type="SAM" id="MobiDB-lite"/>
    </source>
</evidence>
<feature type="chain" id="PRO_5021332141" evidence="2">
    <location>
        <begin position="22"/>
        <end position="253"/>
    </location>
</feature>
<feature type="compositionally biased region" description="Low complexity" evidence="1">
    <location>
        <begin position="180"/>
        <end position="191"/>
    </location>
</feature>
<proteinExistence type="predicted"/>
<name>A0A4Y1QNV9_PRUDU</name>
<protein>
    <submittedName>
        <fullName evidence="3">Uncharacterized protein</fullName>
    </submittedName>
</protein>
<dbReference type="EMBL" id="AP019297">
    <property type="protein sequence ID" value="BBG93543.1"/>
    <property type="molecule type" value="Genomic_DNA"/>
</dbReference>
<evidence type="ECO:0000256" key="2">
    <source>
        <dbReference type="SAM" id="SignalP"/>
    </source>
</evidence>
<feature type="signal peptide" evidence="2">
    <location>
        <begin position="1"/>
        <end position="21"/>
    </location>
</feature>
<dbReference type="AlphaFoldDB" id="A0A4Y1QNV9"/>
<gene>
    <name evidence="3" type="ORF">Prudu_001588</name>
</gene>
<evidence type="ECO:0000313" key="3">
    <source>
        <dbReference type="EMBL" id="BBG93543.1"/>
    </source>
</evidence>
<reference evidence="3" key="1">
    <citation type="journal article" date="2019" name="Science">
        <title>Mutation of a bHLH transcription factor allowed almond domestication.</title>
        <authorList>
            <person name="Sanchez-Perez R."/>
            <person name="Pavan S."/>
            <person name="Mazzeo R."/>
            <person name="Moldovan C."/>
            <person name="Aiese Cigliano R."/>
            <person name="Del Cueto J."/>
            <person name="Ricciardi F."/>
            <person name="Lotti C."/>
            <person name="Ricciardi L."/>
            <person name="Dicenta F."/>
            <person name="Lopez-Marques R.L."/>
            <person name="Lindberg Moller B."/>
        </authorList>
    </citation>
    <scope>NUCLEOTIDE SEQUENCE</scope>
</reference>
<organism evidence="3">
    <name type="scientific">Prunus dulcis</name>
    <name type="common">Almond</name>
    <name type="synonym">Amygdalus dulcis</name>
    <dbReference type="NCBI Taxonomy" id="3755"/>
    <lineage>
        <taxon>Eukaryota</taxon>
        <taxon>Viridiplantae</taxon>
        <taxon>Streptophyta</taxon>
        <taxon>Embryophyta</taxon>
        <taxon>Tracheophyta</taxon>
        <taxon>Spermatophyta</taxon>
        <taxon>Magnoliopsida</taxon>
        <taxon>eudicotyledons</taxon>
        <taxon>Gunneridae</taxon>
        <taxon>Pentapetalae</taxon>
        <taxon>rosids</taxon>
        <taxon>fabids</taxon>
        <taxon>Rosales</taxon>
        <taxon>Rosaceae</taxon>
        <taxon>Amygdaloideae</taxon>
        <taxon>Amygdaleae</taxon>
        <taxon>Prunus</taxon>
    </lineage>
</organism>
<accession>A0A4Y1QNV9</accession>
<feature type="region of interest" description="Disordered" evidence="1">
    <location>
        <begin position="165"/>
        <end position="196"/>
    </location>
</feature>
<feature type="region of interest" description="Disordered" evidence="1">
    <location>
        <begin position="35"/>
        <end position="70"/>
    </location>
</feature>
<keyword evidence="2" id="KW-0732">Signal</keyword>
<sequence>MEIWEISFFLIKPVFFSLSLSLSLPLSPSRQLEKTSRAATLQATPTPTQATRPSGPDPAAPVSSRHQPQPIRRPCCCLELLETAGNAAVLADFPTSVSPSSGHQISRMSCLMSFGDARTVSARIADQADYGLLIPARKFADQAEIADQADYGLLNPARIAARIHYVPPRPARGSRRAQESTTRPSPSSHTTYKMGDSAEFSAGVQRKFKPYLLAGRVKRSLCPTFARCRTRTVLGSNSKVEIGSGRKEMSRVY</sequence>
<feature type="compositionally biased region" description="Low complexity" evidence="1">
    <location>
        <begin position="38"/>
        <end position="51"/>
    </location>
</feature>